<evidence type="ECO:0000256" key="4">
    <source>
        <dbReference type="ARBA" id="ARBA00022927"/>
    </source>
</evidence>
<dbReference type="GO" id="GO:0016020">
    <property type="term" value="C:membrane"/>
    <property type="evidence" value="ECO:0007669"/>
    <property type="project" value="TreeGrafter"/>
</dbReference>
<organism evidence="7 8">
    <name type="scientific">Salix koriyanagi</name>
    <dbReference type="NCBI Taxonomy" id="2511006"/>
    <lineage>
        <taxon>Eukaryota</taxon>
        <taxon>Viridiplantae</taxon>
        <taxon>Streptophyta</taxon>
        <taxon>Embryophyta</taxon>
        <taxon>Tracheophyta</taxon>
        <taxon>Spermatophyta</taxon>
        <taxon>Magnoliopsida</taxon>
        <taxon>eudicotyledons</taxon>
        <taxon>Gunneridae</taxon>
        <taxon>Pentapetalae</taxon>
        <taxon>rosids</taxon>
        <taxon>fabids</taxon>
        <taxon>Malpighiales</taxon>
        <taxon>Salicaceae</taxon>
        <taxon>Saliceae</taxon>
        <taxon>Salix</taxon>
    </lineage>
</organism>
<feature type="region of interest" description="Disordered" evidence="5">
    <location>
        <begin position="402"/>
        <end position="430"/>
    </location>
</feature>
<feature type="domain" description="CNH" evidence="6">
    <location>
        <begin position="16"/>
        <end position="291"/>
    </location>
</feature>
<evidence type="ECO:0000313" key="8">
    <source>
        <dbReference type="Proteomes" id="UP001151752"/>
    </source>
</evidence>
<dbReference type="PANTHER" id="PTHR12894">
    <property type="entry name" value="CNH DOMAIN CONTAINING"/>
    <property type="match status" value="1"/>
</dbReference>
<evidence type="ECO:0000259" key="6">
    <source>
        <dbReference type="PROSITE" id="PS50219"/>
    </source>
</evidence>
<keyword evidence="2" id="KW-0813">Transport</keyword>
<comment type="subcellular location">
    <subcellularLocation>
        <location evidence="1">Cytoplasm</location>
    </subcellularLocation>
</comment>
<dbReference type="InterPro" id="IPR036322">
    <property type="entry name" value="WD40_repeat_dom_sf"/>
</dbReference>
<dbReference type="InterPro" id="IPR001180">
    <property type="entry name" value="CNH_dom"/>
</dbReference>
<keyword evidence="3" id="KW-0963">Cytoplasm</keyword>
<dbReference type="GO" id="GO:0015031">
    <property type="term" value="P:protein transport"/>
    <property type="evidence" value="ECO:0007669"/>
    <property type="project" value="UniProtKB-KW"/>
</dbReference>
<evidence type="ECO:0000256" key="1">
    <source>
        <dbReference type="ARBA" id="ARBA00004496"/>
    </source>
</evidence>
<dbReference type="GO" id="GO:0006914">
    <property type="term" value="P:autophagy"/>
    <property type="evidence" value="ECO:0007669"/>
    <property type="project" value="TreeGrafter"/>
</dbReference>
<proteinExistence type="predicted"/>
<keyword evidence="8" id="KW-1185">Reference proteome</keyword>
<evidence type="ECO:0000313" key="7">
    <source>
        <dbReference type="EMBL" id="KAJ6732905.1"/>
    </source>
</evidence>
<sequence>MVHNAYDSFELLANSPNKIDAIESYGSKLLVACSDGALRIYAPESTISDKSPPSDYHNHGDQLRKEPYALARTVNGFSRKPILSMKVLASRELLLSLSESIAFHRLPNLETIAVLTKAKGANVFDWDDKRGFLCFARQKRVCIFRHDGGRGFVEVKDFGVSDTVKSMSWCGENICLGIRKEYWILNAINGALSQIFPSGRLAPPLVVSLPSGELLLWKDNIGVFVDQNGKHLQAEKLCWSEAPSVVVIQKSYAIALLPRRIEIRSLRVPYSLIQAVVLQNVRHLIESNNAIIAALSNSVCALFPVPLGAQIVQLTASGNFEEALALCKLLPPEDSNLRAAKEGSIHIRYAHYLFDNGSYEEAMEQFLASQVDITYVLSLYPSIVLPKTSMVPEPEKLIDISPDAPYLSRGSSGLSDDMESSPDFDEHSALESKKMSHNTLMALIKYLQKRRYSIIEKATSEGTDEVVLDAVGDNYGAYDSSRFKKSSKGRGNIVINSSAREMAAILDTALLQAALLTGADFSGFRITGEC</sequence>
<dbReference type="GO" id="GO:0005737">
    <property type="term" value="C:cytoplasm"/>
    <property type="evidence" value="ECO:0007669"/>
    <property type="project" value="UniProtKB-SubCell"/>
</dbReference>
<dbReference type="InterPro" id="IPR032914">
    <property type="entry name" value="Vam6/VPS39/TRAP1"/>
</dbReference>
<dbReference type="Pfam" id="PF00780">
    <property type="entry name" value="CNH"/>
    <property type="match status" value="1"/>
</dbReference>
<protein>
    <submittedName>
        <fullName evidence="7">CNH DOMAIN CONTAINING</fullName>
    </submittedName>
</protein>
<evidence type="ECO:0000256" key="2">
    <source>
        <dbReference type="ARBA" id="ARBA00022448"/>
    </source>
</evidence>
<dbReference type="AlphaFoldDB" id="A0A9Q0UMK8"/>
<gene>
    <name evidence="7" type="ORF">OIU74_004790</name>
</gene>
<dbReference type="PROSITE" id="PS50219">
    <property type="entry name" value="CNH"/>
    <property type="match status" value="1"/>
</dbReference>
<evidence type="ECO:0000256" key="5">
    <source>
        <dbReference type="SAM" id="MobiDB-lite"/>
    </source>
</evidence>
<dbReference type="EMBL" id="JAPFFM010000011">
    <property type="protein sequence ID" value="KAJ6732905.1"/>
    <property type="molecule type" value="Genomic_DNA"/>
</dbReference>
<accession>A0A9Q0UMK8</accession>
<reference evidence="7" key="1">
    <citation type="submission" date="2022-11" db="EMBL/GenBank/DDBJ databases">
        <authorList>
            <person name="Hyden B.L."/>
            <person name="Feng K."/>
            <person name="Yates T."/>
            <person name="Jawdy S."/>
            <person name="Smart L.B."/>
            <person name="Muchero W."/>
        </authorList>
    </citation>
    <scope>NUCLEOTIDE SEQUENCE</scope>
    <source>
        <tissue evidence="7">Shoot tip</tissue>
    </source>
</reference>
<name>A0A9Q0UMK8_9ROSI</name>
<dbReference type="SUPFAM" id="SSF50978">
    <property type="entry name" value="WD40 repeat-like"/>
    <property type="match status" value="1"/>
</dbReference>
<evidence type="ECO:0000256" key="3">
    <source>
        <dbReference type="ARBA" id="ARBA00022490"/>
    </source>
</evidence>
<reference evidence="7" key="2">
    <citation type="journal article" date="2023" name="Int. J. Mol. Sci.">
        <title>De Novo Assembly and Annotation of 11 Diverse Shrub Willow (Salix) Genomes Reveals Novel Gene Organization in Sex-Linked Regions.</title>
        <authorList>
            <person name="Hyden B."/>
            <person name="Feng K."/>
            <person name="Yates T.B."/>
            <person name="Jawdy S."/>
            <person name="Cereghino C."/>
            <person name="Smart L.B."/>
            <person name="Muchero W."/>
        </authorList>
    </citation>
    <scope>NUCLEOTIDE SEQUENCE</scope>
    <source>
        <tissue evidence="7">Shoot tip</tissue>
    </source>
</reference>
<comment type="caution">
    <text evidence="7">The sequence shown here is derived from an EMBL/GenBank/DDBJ whole genome shotgun (WGS) entry which is preliminary data.</text>
</comment>
<dbReference type="PANTHER" id="PTHR12894:SF27">
    <property type="entry name" value="TRANSFORMING GROWTH FACTOR-BETA RECEPTOR-ASSOCIATED PROTEIN 1"/>
    <property type="match status" value="1"/>
</dbReference>
<dbReference type="GO" id="GO:0034058">
    <property type="term" value="P:endosomal vesicle fusion"/>
    <property type="evidence" value="ECO:0007669"/>
    <property type="project" value="TreeGrafter"/>
</dbReference>
<dbReference type="Proteomes" id="UP001151752">
    <property type="component" value="Chromosome 7"/>
</dbReference>
<keyword evidence="4" id="KW-0653">Protein transport</keyword>